<dbReference type="VEuPathDB" id="FungiDB:PHYBLDRAFT_144124"/>
<organism evidence="1 2">
    <name type="scientific">Phycomyces blakesleeanus (strain ATCC 8743b / DSM 1359 / FGSC 10004 / NBRC 33097 / NRRL 1555)</name>
    <dbReference type="NCBI Taxonomy" id="763407"/>
    <lineage>
        <taxon>Eukaryota</taxon>
        <taxon>Fungi</taxon>
        <taxon>Fungi incertae sedis</taxon>
        <taxon>Mucoromycota</taxon>
        <taxon>Mucoromycotina</taxon>
        <taxon>Mucoromycetes</taxon>
        <taxon>Mucorales</taxon>
        <taxon>Phycomycetaceae</taxon>
        <taxon>Phycomyces</taxon>
    </lineage>
</organism>
<keyword evidence="2" id="KW-1185">Reference proteome</keyword>
<dbReference type="Pfam" id="PF12855">
    <property type="entry name" value="Ecl1"/>
    <property type="match status" value="1"/>
</dbReference>
<dbReference type="InterPro" id="IPR024368">
    <property type="entry name" value="Ecl1/2/3"/>
</dbReference>
<evidence type="ECO:0000313" key="2">
    <source>
        <dbReference type="Proteomes" id="UP000077315"/>
    </source>
</evidence>
<protein>
    <submittedName>
        <fullName evidence="1">Uncharacterized protein</fullName>
    </submittedName>
</protein>
<sequence length="164" mass="17931">MDLSWCIICDNRVEDNMSEQSSLYCSAACRVNDQSSQQQQQQQQHQMFSTSPTTTAALSLSSLSLSSRSQPLKSSSTTTSNNIKNTIFTNRSILKPSKTTTAASAAAALQLLRNKRAPSSNAYPWVPLYRRRHGVLVARRCQPVVAGSPVVASAHFNARPSMVL</sequence>
<accession>A0A167N1W6</accession>
<dbReference type="EMBL" id="KV440978">
    <property type="protein sequence ID" value="OAD74759.1"/>
    <property type="molecule type" value="Genomic_DNA"/>
</dbReference>
<dbReference type="OrthoDB" id="3599883at2759"/>
<name>A0A167N1W6_PHYB8</name>
<reference evidence="2" key="1">
    <citation type="submission" date="2015-06" db="EMBL/GenBank/DDBJ databases">
        <title>Expansion of signal transduction pathways in fungi by whole-genome duplication.</title>
        <authorList>
            <consortium name="DOE Joint Genome Institute"/>
            <person name="Corrochano L.M."/>
            <person name="Kuo A."/>
            <person name="Marcet-Houben M."/>
            <person name="Polaino S."/>
            <person name="Salamov A."/>
            <person name="Villalobos J.M."/>
            <person name="Alvarez M.I."/>
            <person name="Avalos J."/>
            <person name="Benito E.P."/>
            <person name="Benoit I."/>
            <person name="Burger G."/>
            <person name="Camino L.P."/>
            <person name="Canovas D."/>
            <person name="Cerda-Olmedo E."/>
            <person name="Cheng J.-F."/>
            <person name="Dominguez A."/>
            <person name="Elias M."/>
            <person name="Eslava A.P."/>
            <person name="Glaser F."/>
            <person name="Grimwood J."/>
            <person name="Gutierrez G."/>
            <person name="Heitman J."/>
            <person name="Henrissat B."/>
            <person name="Iturriaga E.A."/>
            <person name="Lang B.F."/>
            <person name="Lavin J.L."/>
            <person name="Lee S."/>
            <person name="Li W."/>
            <person name="Lindquist E."/>
            <person name="Lopez-Garcia S."/>
            <person name="Luque E.M."/>
            <person name="Marcos A.T."/>
            <person name="Martin J."/>
            <person name="McCluskey K."/>
            <person name="Medina H.R."/>
            <person name="Miralles-Duran A."/>
            <person name="Miyazaki A."/>
            <person name="Munoz-Torres E."/>
            <person name="Oguiza J.A."/>
            <person name="Ohm R."/>
            <person name="Olmedo M."/>
            <person name="Orejas M."/>
            <person name="Ortiz-Castellanos L."/>
            <person name="Pisabarro A.G."/>
            <person name="Rodriguez-Romero J."/>
            <person name="Ruiz-Herrera J."/>
            <person name="Ruiz-Vazquez R."/>
            <person name="Sanz C."/>
            <person name="Schackwitz W."/>
            <person name="Schmutz J."/>
            <person name="Shahriari M."/>
            <person name="Shelest E."/>
            <person name="Silva-Franco F."/>
            <person name="Soanes D."/>
            <person name="Syed K."/>
            <person name="Tagua V.G."/>
            <person name="Talbot N.J."/>
            <person name="Thon M."/>
            <person name="De vries R.P."/>
            <person name="Wiebenga A."/>
            <person name="Yadav J.S."/>
            <person name="Braun E.L."/>
            <person name="Baker S."/>
            <person name="Garre V."/>
            <person name="Horwitz B."/>
            <person name="Torres-Martinez S."/>
            <person name="Idnurm A."/>
            <person name="Herrera-Estrella A."/>
            <person name="Gabaldon T."/>
            <person name="Grigoriev I.V."/>
        </authorList>
    </citation>
    <scope>NUCLEOTIDE SEQUENCE [LARGE SCALE GENOMIC DNA]</scope>
    <source>
        <strain evidence="2">NRRL 1555(-)</strain>
    </source>
</reference>
<dbReference type="AlphaFoldDB" id="A0A167N1W6"/>
<proteinExistence type="predicted"/>
<dbReference type="InParanoid" id="A0A167N1W6"/>
<gene>
    <name evidence="1" type="ORF">PHYBLDRAFT_144124</name>
</gene>
<dbReference type="Proteomes" id="UP000077315">
    <property type="component" value="Unassembled WGS sequence"/>
</dbReference>
<dbReference type="GeneID" id="28992049"/>
<dbReference type="RefSeq" id="XP_018292799.1">
    <property type="nucleotide sequence ID" value="XM_018431143.1"/>
</dbReference>
<evidence type="ECO:0000313" key="1">
    <source>
        <dbReference type="EMBL" id="OAD74759.1"/>
    </source>
</evidence>